<dbReference type="Pfam" id="PF02567">
    <property type="entry name" value="PhzC-PhzF"/>
    <property type="match status" value="1"/>
</dbReference>
<keyword evidence="4" id="KW-1185">Reference proteome</keyword>
<dbReference type="RefSeq" id="WP_091436240.1">
    <property type="nucleotide sequence ID" value="NZ_FMTP01000001.1"/>
</dbReference>
<gene>
    <name evidence="3" type="ORF">SAMN05660859_0767</name>
</gene>
<dbReference type="GO" id="GO:0016853">
    <property type="term" value="F:isomerase activity"/>
    <property type="evidence" value="ECO:0007669"/>
    <property type="project" value="UniProtKB-KW"/>
</dbReference>
<dbReference type="NCBIfam" id="TIGR00654">
    <property type="entry name" value="PhzF_family"/>
    <property type="match status" value="1"/>
</dbReference>
<dbReference type="PANTHER" id="PTHR13774">
    <property type="entry name" value="PHENAZINE BIOSYNTHESIS PROTEIN"/>
    <property type="match status" value="1"/>
</dbReference>
<organism evidence="3 4">
    <name type="scientific">Ancylobacter rudongensis</name>
    <dbReference type="NCBI Taxonomy" id="177413"/>
    <lineage>
        <taxon>Bacteria</taxon>
        <taxon>Pseudomonadati</taxon>
        <taxon>Pseudomonadota</taxon>
        <taxon>Alphaproteobacteria</taxon>
        <taxon>Hyphomicrobiales</taxon>
        <taxon>Xanthobacteraceae</taxon>
        <taxon>Ancylobacter</taxon>
    </lineage>
</organism>
<dbReference type="InterPro" id="IPR003719">
    <property type="entry name" value="Phenazine_PhzF-like"/>
</dbReference>
<dbReference type="AlphaFoldDB" id="A0A1G4PUB0"/>
<evidence type="ECO:0000256" key="1">
    <source>
        <dbReference type="ARBA" id="ARBA00008270"/>
    </source>
</evidence>
<proteinExistence type="inferred from homology"/>
<dbReference type="PANTHER" id="PTHR13774:SF32">
    <property type="entry name" value="ANTISENSE-ENHANCING SEQUENCE 1"/>
    <property type="match status" value="1"/>
</dbReference>
<dbReference type="EMBL" id="FMTP01000001">
    <property type="protein sequence ID" value="SCW35609.1"/>
    <property type="molecule type" value="Genomic_DNA"/>
</dbReference>
<name>A0A1G4PUB0_9HYPH</name>
<protein>
    <submittedName>
        <fullName evidence="3">Trans-2,3-dihydro-3-hydroxyanthranilate isomerase</fullName>
    </submittedName>
</protein>
<dbReference type="Gene3D" id="3.10.310.10">
    <property type="entry name" value="Diaminopimelate Epimerase, Chain A, domain 1"/>
    <property type="match status" value="2"/>
</dbReference>
<sequence>MARRFVVLDVFTDRTLSGNPLAVVLDTEGLDGNHMQAITREFNLSETVFVLPPQEEENRARLRIFTTSHELPFAGHPTVGAAVLLALREGVTTTDDFVLEENVGPVACHVSIKGERSGSATFTVPRIPEILDDAPMSREACAQALGLDTADIGFDGYGPVIASAGVPFVCVPLASRSALARISPSAARLISTFGGGADSVYVFCRDEDGEGDFRARMFAANMGIDEDPATGSAAASLAAVLLAGEQPGEGFHAYDILQGVEMGRPSLVRLGLQVEGGALTAVTIGGGAVIVSEGVLYV</sequence>
<dbReference type="GO" id="GO:0005737">
    <property type="term" value="C:cytoplasm"/>
    <property type="evidence" value="ECO:0007669"/>
    <property type="project" value="TreeGrafter"/>
</dbReference>
<comment type="similarity">
    <text evidence="1">Belongs to the PhzF family.</text>
</comment>
<evidence type="ECO:0000313" key="3">
    <source>
        <dbReference type="EMBL" id="SCW35609.1"/>
    </source>
</evidence>
<keyword evidence="3" id="KW-0413">Isomerase</keyword>
<dbReference type="SUPFAM" id="SSF54506">
    <property type="entry name" value="Diaminopimelate epimerase-like"/>
    <property type="match status" value="1"/>
</dbReference>
<dbReference type="PIRSF" id="PIRSF016184">
    <property type="entry name" value="PhzC_PhzF"/>
    <property type="match status" value="1"/>
</dbReference>
<accession>A0A1G4PUB0</accession>
<reference evidence="4" key="1">
    <citation type="submission" date="2016-10" db="EMBL/GenBank/DDBJ databases">
        <authorList>
            <person name="Varghese N."/>
            <person name="Submissions S."/>
        </authorList>
    </citation>
    <scope>NUCLEOTIDE SEQUENCE [LARGE SCALE GENOMIC DNA]</scope>
    <source>
        <strain evidence="4">CGMCC 1.1761</strain>
    </source>
</reference>
<dbReference type="STRING" id="177413.SAMN05660859_0767"/>
<evidence type="ECO:0000256" key="2">
    <source>
        <dbReference type="PIRSR" id="PIRSR016184-1"/>
    </source>
</evidence>
<evidence type="ECO:0000313" key="4">
    <source>
        <dbReference type="Proteomes" id="UP000198889"/>
    </source>
</evidence>
<dbReference type="Proteomes" id="UP000198889">
    <property type="component" value="Unassembled WGS sequence"/>
</dbReference>
<feature type="active site" evidence="2">
    <location>
        <position position="46"/>
    </location>
</feature>